<protein>
    <submittedName>
        <fullName evidence="2">Uncharacterized protein</fullName>
    </submittedName>
</protein>
<accession>A0A4R3NMH0</accession>
<dbReference type="Proteomes" id="UP000295097">
    <property type="component" value="Unassembled WGS sequence"/>
</dbReference>
<name>A0A4R3NMH0_9HYPH</name>
<feature type="signal peptide" evidence="1">
    <location>
        <begin position="1"/>
        <end position="20"/>
    </location>
</feature>
<evidence type="ECO:0000256" key="1">
    <source>
        <dbReference type="SAM" id="SignalP"/>
    </source>
</evidence>
<proteinExistence type="predicted"/>
<keyword evidence="3" id="KW-1185">Reference proteome</keyword>
<comment type="caution">
    <text evidence="2">The sequence shown here is derived from an EMBL/GenBank/DDBJ whole genome shotgun (WGS) entry which is preliminary data.</text>
</comment>
<gene>
    <name evidence="2" type="ORF">EDC90_102668</name>
</gene>
<sequence>MKQLLLTACAAALFATPSFAEMTCVPLEDIDTLSADVGEAHVNNFSLSSGQLRASVFIPGVTFSYSVVNRDTGPVYVSVDIIMRDEENTMIAALSAMPTPYVTPGRTEAVSRETILSVDEFSKVSTICIRAAGVVKPTE</sequence>
<organism evidence="2 3">
    <name type="scientific">Martelella mediterranea</name>
    <dbReference type="NCBI Taxonomy" id="293089"/>
    <lineage>
        <taxon>Bacteria</taxon>
        <taxon>Pseudomonadati</taxon>
        <taxon>Pseudomonadota</taxon>
        <taxon>Alphaproteobacteria</taxon>
        <taxon>Hyphomicrobiales</taxon>
        <taxon>Aurantimonadaceae</taxon>
        <taxon>Martelella</taxon>
    </lineage>
</organism>
<dbReference type="EMBL" id="SMAR01000026">
    <property type="protein sequence ID" value="TCT35413.1"/>
    <property type="molecule type" value="Genomic_DNA"/>
</dbReference>
<dbReference type="RefSeq" id="WP_132313099.1">
    <property type="nucleotide sequence ID" value="NZ_SMAR01000026.1"/>
</dbReference>
<keyword evidence="1" id="KW-0732">Signal</keyword>
<evidence type="ECO:0000313" key="2">
    <source>
        <dbReference type="EMBL" id="TCT35413.1"/>
    </source>
</evidence>
<dbReference type="AlphaFoldDB" id="A0A4R3NMH0"/>
<reference evidence="2 3" key="1">
    <citation type="submission" date="2019-03" db="EMBL/GenBank/DDBJ databases">
        <title>Freshwater and sediment microbial communities from various areas in North America, analyzing microbe dynamics in response to fracking.</title>
        <authorList>
            <person name="Lamendella R."/>
        </authorList>
    </citation>
    <scope>NUCLEOTIDE SEQUENCE [LARGE SCALE GENOMIC DNA]</scope>
    <source>
        <strain evidence="2 3">175.2</strain>
    </source>
</reference>
<evidence type="ECO:0000313" key="3">
    <source>
        <dbReference type="Proteomes" id="UP000295097"/>
    </source>
</evidence>
<feature type="chain" id="PRO_5020843965" evidence="1">
    <location>
        <begin position="21"/>
        <end position="139"/>
    </location>
</feature>